<dbReference type="AntiFam" id="ANF00011">
    <property type="entry name" value="tRNA translation"/>
</dbReference>
<sequence length="239" mass="27698">MLNIPCRVTSLARCPVQVTSHWLVDLEWFVVDPGMRPCVDIAVERERERDEAEISSYTSVFLYLGDRLRKKTLAFRGEQLIQEDTPTCFVGCSGSFSPRNSADNANIWKKVWSIVFHRRRQSQDFSYFPQQANTHKSKLNSHFRALQHACQLVAQILTFYKFQALPIASTHFTGGWTEESVDKLQRLRWWESNPRPPDHKSDALTTEPRCSGLAKFRHNSEIEPNELLSFSHVLCDLRD</sequence>
<dbReference type="Proteomes" id="UP000762676">
    <property type="component" value="Unassembled WGS sequence"/>
</dbReference>
<gene>
    <name evidence="1" type="ORF">ElyMa_004613800</name>
</gene>
<protein>
    <submittedName>
        <fullName evidence="1">Uncharacterized protein</fullName>
    </submittedName>
</protein>
<dbReference type="EMBL" id="BMAT01009250">
    <property type="protein sequence ID" value="GFS02707.1"/>
    <property type="molecule type" value="Genomic_DNA"/>
</dbReference>
<proteinExistence type="predicted"/>
<evidence type="ECO:0000313" key="2">
    <source>
        <dbReference type="Proteomes" id="UP000762676"/>
    </source>
</evidence>
<evidence type="ECO:0000313" key="1">
    <source>
        <dbReference type="EMBL" id="GFS02707.1"/>
    </source>
</evidence>
<comment type="caution">
    <text evidence="1">The sequence shown here is derived from an EMBL/GenBank/DDBJ whole genome shotgun (WGS) entry which is preliminary data.</text>
</comment>
<organism evidence="1 2">
    <name type="scientific">Elysia marginata</name>
    <dbReference type="NCBI Taxonomy" id="1093978"/>
    <lineage>
        <taxon>Eukaryota</taxon>
        <taxon>Metazoa</taxon>
        <taxon>Spiralia</taxon>
        <taxon>Lophotrochozoa</taxon>
        <taxon>Mollusca</taxon>
        <taxon>Gastropoda</taxon>
        <taxon>Heterobranchia</taxon>
        <taxon>Euthyneura</taxon>
        <taxon>Panpulmonata</taxon>
        <taxon>Sacoglossa</taxon>
        <taxon>Placobranchoidea</taxon>
        <taxon>Plakobranchidae</taxon>
        <taxon>Elysia</taxon>
    </lineage>
</organism>
<dbReference type="AlphaFoldDB" id="A0AAV4HZN4"/>
<reference evidence="1 2" key="1">
    <citation type="journal article" date="2021" name="Elife">
        <title>Chloroplast acquisition without the gene transfer in kleptoplastic sea slugs, Plakobranchus ocellatus.</title>
        <authorList>
            <person name="Maeda T."/>
            <person name="Takahashi S."/>
            <person name="Yoshida T."/>
            <person name="Shimamura S."/>
            <person name="Takaki Y."/>
            <person name="Nagai Y."/>
            <person name="Toyoda A."/>
            <person name="Suzuki Y."/>
            <person name="Arimoto A."/>
            <person name="Ishii H."/>
            <person name="Satoh N."/>
            <person name="Nishiyama T."/>
            <person name="Hasebe M."/>
            <person name="Maruyama T."/>
            <person name="Minagawa J."/>
            <person name="Obokata J."/>
            <person name="Shigenobu S."/>
        </authorList>
    </citation>
    <scope>NUCLEOTIDE SEQUENCE [LARGE SCALE GENOMIC DNA]</scope>
</reference>
<name>A0AAV4HZN4_9GAST</name>
<keyword evidence="2" id="KW-1185">Reference proteome</keyword>
<accession>A0AAV4HZN4</accession>